<dbReference type="InterPro" id="IPR013096">
    <property type="entry name" value="Cupin_2"/>
</dbReference>
<dbReference type="InterPro" id="IPR014710">
    <property type="entry name" value="RmlC-like_jellyroll"/>
</dbReference>
<organism evidence="3 4">
    <name type="scientific">Salipiger mucosus DSM 16094</name>
    <dbReference type="NCBI Taxonomy" id="1123237"/>
    <lineage>
        <taxon>Bacteria</taxon>
        <taxon>Pseudomonadati</taxon>
        <taxon>Pseudomonadota</taxon>
        <taxon>Alphaproteobacteria</taxon>
        <taxon>Rhodobacterales</taxon>
        <taxon>Roseobacteraceae</taxon>
        <taxon>Salipiger</taxon>
    </lineage>
</organism>
<gene>
    <name evidence="3" type="ORF">Salmuc_01628</name>
</gene>
<sequence length="134" mass="14280">MMKSIFIGAVAGFLTTTLAVAQEQGAEYAPGEREELARAALGDGKEIAIQRVTFPGGWSGARHTHGGQVFVYVLDGNLQVETDGSEPKMVSGGELTEEPMDTPMVAMNESDSEPVTILLIQVSQEGVPLMTRVE</sequence>
<dbReference type="RefSeq" id="WP_021119925.1">
    <property type="nucleotide sequence ID" value="NZ_KE557274.1"/>
</dbReference>
<keyword evidence="4" id="KW-1185">Reference proteome</keyword>
<dbReference type="PANTHER" id="PTHR38599:SF1">
    <property type="entry name" value="CUPIN DOMAIN PROTEIN (AFU_ORTHOLOGUE AFUA_3G13620)"/>
    <property type="match status" value="1"/>
</dbReference>
<reference evidence="4" key="1">
    <citation type="journal article" date="2014" name="Stand. Genomic Sci.">
        <title>Genome sequence of the exopolysaccharide-producing Salipiger mucosus type strain (DSM 16094(T)), a moderately halophilic member of the Roseobacter clade.</title>
        <authorList>
            <person name="Riedel T."/>
            <person name="Spring S."/>
            <person name="Fiebig A."/>
            <person name="Petersen J."/>
            <person name="Kyrpides N.C."/>
            <person name="Goker M."/>
            <person name="Klenk H.P."/>
        </authorList>
    </citation>
    <scope>NUCLEOTIDE SEQUENCE [LARGE SCALE GENOMIC DNA]</scope>
    <source>
        <strain evidence="4">DSM 16094</strain>
    </source>
</reference>
<proteinExistence type="predicted"/>
<feature type="signal peptide" evidence="1">
    <location>
        <begin position="1"/>
        <end position="21"/>
    </location>
</feature>
<comment type="caution">
    <text evidence="3">The sequence shown here is derived from an EMBL/GenBank/DDBJ whole genome shotgun (WGS) entry which is preliminary data.</text>
</comment>
<feature type="domain" description="Cupin type-2" evidence="2">
    <location>
        <begin position="51"/>
        <end position="120"/>
    </location>
</feature>
<evidence type="ECO:0000313" key="4">
    <source>
        <dbReference type="Proteomes" id="UP000015347"/>
    </source>
</evidence>
<feature type="chain" id="PRO_5004568298" description="Cupin type-2 domain-containing protein" evidence="1">
    <location>
        <begin position="22"/>
        <end position="134"/>
    </location>
</feature>
<dbReference type="Pfam" id="PF07883">
    <property type="entry name" value="Cupin_2"/>
    <property type="match status" value="1"/>
</dbReference>
<dbReference type="PANTHER" id="PTHR38599">
    <property type="entry name" value="CUPIN DOMAIN PROTEIN (AFU_ORTHOLOGUE AFUA_3G13620)"/>
    <property type="match status" value="1"/>
</dbReference>
<evidence type="ECO:0000256" key="1">
    <source>
        <dbReference type="SAM" id="SignalP"/>
    </source>
</evidence>
<dbReference type="Proteomes" id="UP000015347">
    <property type="component" value="Unassembled WGS sequence"/>
</dbReference>
<dbReference type="OrthoDB" id="9793521at2"/>
<name>S9QW63_9RHOB</name>
<dbReference type="EMBL" id="APVH01000013">
    <property type="protein sequence ID" value="EPX83853.1"/>
    <property type="molecule type" value="Genomic_DNA"/>
</dbReference>
<evidence type="ECO:0000259" key="2">
    <source>
        <dbReference type="Pfam" id="PF07883"/>
    </source>
</evidence>
<accession>S9QW63</accession>
<dbReference type="Gene3D" id="2.60.120.10">
    <property type="entry name" value="Jelly Rolls"/>
    <property type="match status" value="1"/>
</dbReference>
<dbReference type="SUPFAM" id="SSF51182">
    <property type="entry name" value="RmlC-like cupins"/>
    <property type="match status" value="1"/>
</dbReference>
<dbReference type="HOGENOM" id="CLU_120069_3_0_5"/>
<dbReference type="eggNOG" id="COG1917">
    <property type="taxonomic scope" value="Bacteria"/>
</dbReference>
<dbReference type="InterPro" id="IPR011051">
    <property type="entry name" value="RmlC_Cupin_sf"/>
</dbReference>
<evidence type="ECO:0000313" key="3">
    <source>
        <dbReference type="EMBL" id="EPX83853.1"/>
    </source>
</evidence>
<dbReference type="STRING" id="1123237.Salmuc_01628"/>
<protein>
    <recommendedName>
        <fullName evidence="2">Cupin type-2 domain-containing protein</fullName>
    </recommendedName>
</protein>
<dbReference type="AlphaFoldDB" id="S9QW63"/>
<keyword evidence="1" id="KW-0732">Signal</keyword>